<dbReference type="Proteomes" id="UP000292702">
    <property type="component" value="Unassembled WGS sequence"/>
</dbReference>
<comment type="caution">
    <text evidence="3">The sequence shown here is derived from an EMBL/GenBank/DDBJ whole genome shotgun (WGS) entry which is preliminary data.</text>
</comment>
<keyword evidence="1" id="KW-0378">Hydrolase</keyword>
<dbReference type="EMBL" id="RWJN01000025">
    <property type="protein sequence ID" value="TCD70239.1"/>
    <property type="molecule type" value="Genomic_DNA"/>
</dbReference>
<reference evidence="3 4" key="1">
    <citation type="submission" date="2018-11" db="EMBL/GenBank/DDBJ databases">
        <title>Genome assembly of Steccherinum ochraceum LE-BIN_3174, the white-rot fungus of the Steccherinaceae family (The Residual Polyporoid clade, Polyporales, Basidiomycota).</title>
        <authorList>
            <person name="Fedorova T.V."/>
            <person name="Glazunova O.A."/>
            <person name="Landesman E.O."/>
            <person name="Moiseenko K.V."/>
            <person name="Psurtseva N.V."/>
            <person name="Savinova O.S."/>
            <person name="Shakhova N.V."/>
            <person name="Tyazhelova T.V."/>
            <person name="Vasina D.V."/>
        </authorList>
    </citation>
    <scope>NUCLEOTIDE SEQUENCE [LARGE SCALE GENOMIC DNA]</scope>
    <source>
        <strain evidence="3 4">LE-BIN_3174</strain>
    </source>
</reference>
<evidence type="ECO:0000256" key="1">
    <source>
        <dbReference type="ARBA" id="ARBA00022801"/>
    </source>
</evidence>
<sequence length="291" mass="32206">MSHNAQYSVPDPEWATIVAATPEDAHELTADDPEALRATIREVFIGPGKRHLEPQLPEANTYSVETSNVPHADGTMSRIRVISPLPKSVESPVGCIVWIHGGAFVGGNFEFDDYRIFPISHHDAYDGIKWIADNARDHGIDLTRGFILGGSSAGGNIAASLAHRVQNDAFFEGRRLTGSILVVPPVIHPHGYPAEFRDELQSINMPEGSQWTVWDRRMTIEMFGTVSVLPPTYLLIAGLDVLRDEGILYERLIREAGVKTRLTILHLSASKKFEQDLQDGVAWLLSLQEPK</sequence>
<dbReference type="InterPro" id="IPR013094">
    <property type="entry name" value="AB_hydrolase_3"/>
</dbReference>
<dbReference type="Pfam" id="PF07859">
    <property type="entry name" value="Abhydrolase_3"/>
    <property type="match status" value="1"/>
</dbReference>
<organism evidence="3 4">
    <name type="scientific">Steccherinum ochraceum</name>
    <dbReference type="NCBI Taxonomy" id="92696"/>
    <lineage>
        <taxon>Eukaryota</taxon>
        <taxon>Fungi</taxon>
        <taxon>Dikarya</taxon>
        <taxon>Basidiomycota</taxon>
        <taxon>Agaricomycotina</taxon>
        <taxon>Agaricomycetes</taxon>
        <taxon>Polyporales</taxon>
        <taxon>Steccherinaceae</taxon>
        <taxon>Steccherinum</taxon>
    </lineage>
</organism>
<evidence type="ECO:0000313" key="4">
    <source>
        <dbReference type="Proteomes" id="UP000292702"/>
    </source>
</evidence>
<dbReference type="InterPro" id="IPR050300">
    <property type="entry name" value="GDXG_lipolytic_enzyme"/>
</dbReference>
<dbReference type="AlphaFoldDB" id="A0A4R0RWI0"/>
<dbReference type="GO" id="GO:0016787">
    <property type="term" value="F:hydrolase activity"/>
    <property type="evidence" value="ECO:0007669"/>
    <property type="project" value="UniProtKB-KW"/>
</dbReference>
<dbReference type="InterPro" id="IPR029058">
    <property type="entry name" value="AB_hydrolase_fold"/>
</dbReference>
<dbReference type="SUPFAM" id="SSF53474">
    <property type="entry name" value="alpha/beta-Hydrolases"/>
    <property type="match status" value="1"/>
</dbReference>
<proteinExistence type="predicted"/>
<feature type="domain" description="Alpha/beta hydrolase fold-3" evidence="2">
    <location>
        <begin position="117"/>
        <end position="262"/>
    </location>
</feature>
<evidence type="ECO:0000259" key="2">
    <source>
        <dbReference type="Pfam" id="PF07859"/>
    </source>
</evidence>
<keyword evidence="4" id="KW-1185">Reference proteome</keyword>
<protein>
    <recommendedName>
        <fullName evidence="2">Alpha/beta hydrolase fold-3 domain-containing protein</fullName>
    </recommendedName>
</protein>
<evidence type="ECO:0000313" key="3">
    <source>
        <dbReference type="EMBL" id="TCD70239.1"/>
    </source>
</evidence>
<dbReference type="OrthoDB" id="408631at2759"/>
<accession>A0A4R0RWI0</accession>
<dbReference type="PANTHER" id="PTHR48081">
    <property type="entry name" value="AB HYDROLASE SUPERFAMILY PROTEIN C4A8.06C"/>
    <property type="match status" value="1"/>
</dbReference>
<name>A0A4R0RWI0_9APHY</name>
<dbReference type="Gene3D" id="3.40.50.1820">
    <property type="entry name" value="alpha/beta hydrolase"/>
    <property type="match status" value="1"/>
</dbReference>
<dbReference type="PANTHER" id="PTHR48081:SF8">
    <property type="entry name" value="ALPHA_BETA HYDROLASE FOLD-3 DOMAIN-CONTAINING PROTEIN-RELATED"/>
    <property type="match status" value="1"/>
</dbReference>
<dbReference type="STRING" id="92696.A0A4R0RWI0"/>
<gene>
    <name evidence="3" type="ORF">EIP91_004420</name>
</gene>